<evidence type="ECO:0000256" key="1">
    <source>
        <dbReference type="SAM" id="MobiDB-lite"/>
    </source>
</evidence>
<protein>
    <submittedName>
        <fullName evidence="2">DNA ligase B</fullName>
    </submittedName>
</protein>
<comment type="caution">
    <text evidence="2">The sequence shown here is derived from an EMBL/GenBank/DDBJ whole genome shotgun (WGS) entry which is preliminary data.</text>
</comment>
<dbReference type="GO" id="GO:0016874">
    <property type="term" value="F:ligase activity"/>
    <property type="evidence" value="ECO:0007669"/>
    <property type="project" value="UniProtKB-KW"/>
</dbReference>
<proteinExistence type="predicted"/>
<dbReference type="Proteomes" id="UP000325081">
    <property type="component" value="Unassembled WGS sequence"/>
</dbReference>
<feature type="compositionally biased region" description="Basic residues" evidence="1">
    <location>
        <begin position="84"/>
        <end position="97"/>
    </location>
</feature>
<evidence type="ECO:0000313" key="2">
    <source>
        <dbReference type="EMBL" id="GER25502.1"/>
    </source>
</evidence>
<reference evidence="3" key="1">
    <citation type="journal article" date="2019" name="Curr. Biol.">
        <title>Genome Sequence of Striga asiatica Provides Insight into the Evolution of Plant Parasitism.</title>
        <authorList>
            <person name="Yoshida S."/>
            <person name="Kim S."/>
            <person name="Wafula E.K."/>
            <person name="Tanskanen J."/>
            <person name="Kim Y.M."/>
            <person name="Honaas L."/>
            <person name="Yang Z."/>
            <person name="Spallek T."/>
            <person name="Conn C.E."/>
            <person name="Ichihashi Y."/>
            <person name="Cheong K."/>
            <person name="Cui S."/>
            <person name="Der J.P."/>
            <person name="Gundlach H."/>
            <person name="Jiao Y."/>
            <person name="Hori C."/>
            <person name="Ishida J.K."/>
            <person name="Kasahara H."/>
            <person name="Kiba T."/>
            <person name="Kim M.S."/>
            <person name="Koo N."/>
            <person name="Laohavisit A."/>
            <person name="Lee Y.H."/>
            <person name="Lumba S."/>
            <person name="McCourt P."/>
            <person name="Mortimer J.C."/>
            <person name="Mutuku J.M."/>
            <person name="Nomura T."/>
            <person name="Sasaki-Sekimoto Y."/>
            <person name="Seto Y."/>
            <person name="Wang Y."/>
            <person name="Wakatake T."/>
            <person name="Sakakibara H."/>
            <person name="Demura T."/>
            <person name="Yamaguchi S."/>
            <person name="Yoneyama K."/>
            <person name="Manabe R.I."/>
            <person name="Nelson D.C."/>
            <person name="Schulman A.H."/>
            <person name="Timko M.P."/>
            <person name="dePamphilis C.W."/>
            <person name="Choi D."/>
            <person name="Shirasu K."/>
        </authorList>
    </citation>
    <scope>NUCLEOTIDE SEQUENCE [LARGE SCALE GENOMIC DNA]</scope>
    <source>
        <strain evidence="3">cv. UVA1</strain>
    </source>
</reference>
<feature type="compositionally biased region" description="Basic and acidic residues" evidence="1">
    <location>
        <begin position="66"/>
        <end position="75"/>
    </location>
</feature>
<dbReference type="EMBL" id="BKCP01000114">
    <property type="protein sequence ID" value="GER25502.1"/>
    <property type="molecule type" value="Genomic_DNA"/>
</dbReference>
<gene>
    <name evidence="2" type="ORF">STAS_01087</name>
</gene>
<evidence type="ECO:0000313" key="3">
    <source>
        <dbReference type="Proteomes" id="UP000325081"/>
    </source>
</evidence>
<feature type="compositionally biased region" description="Basic residues" evidence="1">
    <location>
        <begin position="105"/>
        <end position="114"/>
    </location>
</feature>
<name>A0A5A7NYE5_STRAF</name>
<keyword evidence="2" id="KW-0436">Ligase</keyword>
<feature type="compositionally biased region" description="Basic residues" evidence="1">
    <location>
        <begin position="27"/>
        <end position="40"/>
    </location>
</feature>
<keyword evidence="3" id="KW-1185">Reference proteome</keyword>
<accession>A0A5A7NYE5</accession>
<dbReference type="AlphaFoldDB" id="A0A5A7NYE5"/>
<feature type="region of interest" description="Disordered" evidence="1">
    <location>
        <begin position="1"/>
        <end position="138"/>
    </location>
</feature>
<organism evidence="2 3">
    <name type="scientific">Striga asiatica</name>
    <name type="common">Asiatic witchweed</name>
    <name type="synonym">Buchnera asiatica</name>
    <dbReference type="NCBI Taxonomy" id="4170"/>
    <lineage>
        <taxon>Eukaryota</taxon>
        <taxon>Viridiplantae</taxon>
        <taxon>Streptophyta</taxon>
        <taxon>Embryophyta</taxon>
        <taxon>Tracheophyta</taxon>
        <taxon>Spermatophyta</taxon>
        <taxon>Magnoliopsida</taxon>
        <taxon>eudicotyledons</taxon>
        <taxon>Gunneridae</taxon>
        <taxon>Pentapetalae</taxon>
        <taxon>asterids</taxon>
        <taxon>lamiids</taxon>
        <taxon>Lamiales</taxon>
        <taxon>Orobanchaceae</taxon>
        <taxon>Buchnereae</taxon>
        <taxon>Striga</taxon>
    </lineage>
</organism>
<sequence length="138" mass="15857">MVTRRVFLSHHPTPPPPAGSSPITSSQRKKKKNRKRKPARRLVSAVSTPHLRQQARIFVSVRQRIGRRERGRATAEAEPCNNSRRPHRRRGINRGRKWPPANHPQHSRRRKKSTQPRLAGNGPVTTRNAPPEEEGLKY</sequence>